<dbReference type="Gene3D" id="3.40.190.10">
    <property type="entry name" value="Periplasmic binding protein-like II"/>
    <property type="match status" value="1"/>
</dbReference>
<evidence type="ECO:0000313" key="9">
    <source>
        <dbReference type="Proteomes" id="UP000483362"/>
    </source>
</evidence>
<keyword evidence="5 6" id="KW-0472">Membrane</keyword>
<dbReference type="RefSeq" id="WP_154327799.1">
    <property type="nucleotide sequence ID" value="NZ_CP045696.1"/>
</dbReference>
<comment type="subcellular location">
    <subcellularLocation>
        <location evidence="1">Cell membrane</location>
        <topology evidence="1">Multi-pass membrane protein</topology>
    </subcellularLocation>
</comment>
<dbReference type="GO" id="GO:0005886">
    <property type="term" value="C:plasma membrane"/>
    <property type="evidence" value="ECO:0007669"/>
    <property type="project" value="UniProtKB-SubCell"/>
</dbReference>
<keyword evidence="2" id="KW-1003">Cell membrane</keyword>
<evidence type="ECO:0000256" key="4">
    <source>
        <dbReference type="ARBA" id="ARBA00022989"/>
    </source>
</evidence>
<feature type="transmembrane region" description="Helical" evidence="6">
    <location>
        <begin position="334"/>
        <end position="353"/>
    </location>
</feature>
<feature type="transmembrane region" description="Helical" evidence="6">
    <location>
        <begin position="385"/>
        <end position="405"/>
    </location>
</feature>
<feature type="transmembrane region" description="Helical" evidence="6">
    <location>
        <begin position="271"/>
        <end position="291"/>
    </location>
</feature>
<feature type="transmembrane region" description="Helical" evidence="6">
    <location>
        <begin position="298"/>
        <end position="322"/>
    </location>
</feature>
<protein>
    <submittedName>
        <fullName evidence="8">ABC transporter permease</fullName>
    </submittedName>
</protein>
<dbReference type="AlphaFoldDB" id="A0A6L5XBV2"/>
<feature type="domain" description="ABC-2 type transporter transmembrane" evidence="7">
    <location>
        <begin position="19"/>
        <end position="407"/>
    </location>
</feature>
<name>A0A6L5XBV2_9BACT</name>
<dbReference type="PANTHER" id="PTHR30294:SF29">
    <property type="entry name" value="MULTIDRUG ABC TRANSPORTER PERMEASE YBHS-RELATED"/>
    <property type="match status" value="1"/>
</dbReference>
<reference evidence="8 9" key="1">
    <citation type="submission" date="2019-08" db="EMBL/GenBank/DDBJ databases">
        <title>In-depth cultivation of the pig gut microbiome towards novel bacterial diversity and tailored functional studies.</title>
        <authorList>
            <person name="Wylensek D."/>
            <person name="Hitch T.C.A."/>
            <person name="Clavel T."/>
        </authorList>
    </citation>
    <scope>NUCLEOTIDE SEQUENCE [LARGE SCALE GENOMIC DNA]</scope>
    <source>
        <strain evidence="8 9">Oil-RF-744-WCA-WT-10</strain>
    </source>
</reference>
<evidence type="ECO:0000256" key="1">
    <source>
        <dbReference type="ARBA" id="ARBA00004651"/>
    </source>
</evidence>
<dbReference type="PROSITE" id="PS51257">
    <property type="entry name" value="PROKAR_LIPOPROTEIN"/>
    <property type="match status" value="1"/>
</dbReference>
<dbReference type="EMBL" id="VULT01000011">
    <property type="protein sequence ID" value="MSS17721.1"/>
    <property type="molecule type" value="Genomic_DNA"/>
</dbReference>
<gene>
    <name evidence="8" type="ORF">FYJ29_08130</name>
</gene>
<keyword evidence="4 6" id="KW-1133">Transmembrane helix</keyword>
<proteinExistence type="predicted"/>
<evidence type="ECO:0000313" key="8">
    <source>
        <dbReference type="EMBL" id="MSS17721.1"/>
    </source>
</evidence>
<evidence type="ECO:0000256" key="6">
    <source>
        <dbReference type="SAM" id="Phobius"/>
    </source>
</evidence>
<comment type="caution">
    <text evidence="8">The sequence shown here is derived from an EMBL/GenBank/DDBJ whole genome shotgun (WGS) entry which is preliminary data.</text>
</comment>
<dbReference type="GO" id="GO:0140359">
    <property type="term" value="F:ABC-type transporter activity"/>
    <property type="evidence" value="ECO:0007669"/>
    <property type="project" value="InterPro"/>
</dbReference>
<feature type="transmembrane region" description="Helical" evidence="6">
    <location>
        <begin position="21"/>
        <end position="42"/>
    </location>
</feature>
<evidence type="ECO:0000256" key="5">
    <source>
        <dbReference type="ARBA" id="ARBA00023136"/>
    </source>
</evidence>
<keyword evidence="9" id="KW-1185">Reference proteome</keyword>
<organism evidence="8 9">
    <name type="scientific">Sodaliphilus pleomorphus</name>
    <dbReference type="NCBI Taxonomy" id="2606626"/>
    <lineage>
        <taxon>Bacteria</taxon>
        <taxon>Pseudomonadati</taxon>
        <taxon>Bacteroidota</taxon>
        <taxon>Bacteroidia</taxon>
        <taxon>Bacteroidales</taxon>
        <taxon>Muribaculaceae</taxon>
        <taxon>Sodaliphilus</taxon>
    </lineage>
</organism>
<feature type="transmembrane region" description="Helical" evidence="6">
    <location>
        <begin position="360"/>
        <end position="379"/>
    </location>
</feature>
<feature type="transmembrane region" description="Helical" evidence="6">
    <location>
        <begin position="183"/>
        <end position="204"/>
    </location>
</feature>
<dbReference type="InterPro" id="IPR013525">
    <property type="entry name" value="ABC2_TM"/>
</dbReference>
<dbReference type="InterPro" id="IPR051449">
    <property type="entry name" value="ABC-2_transporter_component"/>
</dbReference>
<accession>A0A6L5XBV2</accession>
<sequence length="431" mass="46419">MNRLSLIIRREYMSLVARKSFIVTTLLMPVLMIACVLIPIGISMANEKTTERTTIAVIDETQQLAGVIKSSPQYSIMPLQGKPGTTRPKEFLAQAPESVEALVVIPPDVLTRHQVNLYSKKAVSGGLVQYVTQCLNDTLTAVKLQQQGIPNLDKIVAQSQVDVGVNSIRLAADGSQSSSSTDVAMIIGVVLAFVTYMFVIMYGATIMNSVVEEKTNRIVEVVVSSCKPFELMMGKIIGVGLVGLTQFALWVAILAGVAGIAMSVLNIPSTTVVAAVDPSGAPTLALVFATIKSINIGLILVSFVVYFIGGYLLYASLFAAFGSAVDQASDASQFSAPIIMIMVIALYASIGCMENPNGSLAMWCSLIPFTSPVVMMVRLPFDVPVWQVALSIVLLFGTAVAMVWLSARIYRTGILLYGKKHSLKEIVRWVR</sequence>
<evidence type="ECO:0000256" key="2">
    <source>
        <dbReference type="ARBA" id="ARBA00022475"/>
    </source>
</evidence>
<evidence type="ECO:0000259" key="7">
    <source>
        <dbReference type="Pfam" id="PF12698"/>
    </source>
</evidence>
<feature type="transmembrane region" description="Helical" evidence="6">
    <location>
        <begin position="236"/>
        <end position="265"/>
    </location>
</feature>
<dbReference type="PANTHER" id="PTHR30294">
    <property type="entry name" value="MEMBRANE COMPONENT OF ABC TRANSPORTER YHHJ-RELATED"/>
    <property type="match status" value="1"/>
</dbReference>
<dbReference type="Proteomes" id="UP000483362">
    <property type="component" value="Unassembled WGS sequence"/>
</dbReference>
<dbReference type="Pfam" id="PF12698">
    <property type="entry name" value="ABC2_membrane_3"/>
    <property type="match status" value="1"/>
</dbReference>
<dbReference type="SUPFAM" id="SSF53850">
    <property type="entry name" value="Periplasmic binding protein-like II"/>
    <property type="match status" value="1"/>
</dbReference>
<keyword evidence="3 6" id="KW-0812">Transmembrane</keyword>
<evidence type="ECO:0000256" key="3">
    <source>
        <dbReference type="ARBA" id="ARBA00022692"/>
    </source>
</evidence>